<evidence type="ECO:0000259" key="1">
    <source>
        <dbReference type="Pfam" id="PF13794"/>
    </source>
</evidence>
<dbReference type="Pfam" id="PF13794">
    <property type="entry name" value="MiaE_2"/>
    <property type="match status" value="1"/>
</dbReference>
<dbReference type="SUPFAM" id="SSF47240">
    <property type="entry name" value="Ferritin-like"/>
    <property type="match status" value="1"/>
</dbReference>
<dbReference type="InterPro" id="IPR059125">
    <property type="entry name" value="Ferritin_actino"/>
</dbReference>
<proteinExistence type="predicted"/>
<accession>A0A7J5UJZ8</accession>
<gene>
    <name evidence="2" type="ORF">GB883_20515</name>
</gene>
<dbReference type="Gene3D" id="1.20.1260.10">
    <property type="match status" value="1"/>
</dbReference>
<sequence length="218" mass="23004">MPAPHDPAAVVDLLGLHAAIQLAAFTRFAKDAQHAPDLPGQVTISRIAAGELAHLDQLERLSTELGADFYAATGAWAHLMGDLDRRTAPGDWSERLVKTYVAFGVFADLQRELSADLGEELGAVVADILADNGYTDYVVAVLGPVIAAEPQLGARLALWGRRVVGEALGIAQRALEVRPQLLTLLPADGAAGDGAGRVRHQLSAGHARRMARLDGLTA</sequence>
<evidence type="ECO:0000313" key="2">
    <source>
        <dbReference type="EMBL" id="KAE8762213.1"/>
    </source>
</evidence>
<dbReference type="Proteomes" id="UP000451860">
    <property type="component" value="Unassembled WGS sequence"/>
</dbReference>
<feature type="domain" description="Ferritin-like" evidence="1">
    <location>
        <begin position="8"/>
        <end position="185"/>
    </location>
</feature>
<reference evidence="2 3" key="1">
    <citation type="submission" date="2019-10" db="EMBL/GenBank/DDBJ databases">
        <title>Georgenia wutianyii sp. nov. and Georgenia yuyongxinii sp. nov. isolated from plateau pika (Ochotona curzoniae) in the Qinghai-Tibet plateau of China.</title>
        <authorList>
            <person name="Tian Z."/>
        </authorList>
    </citation>
    <scope>NUCLEOTIDE SEQUENCE [LARGE SCALE GENOMIC DNA]</scope>
    <source>
        <strain evidence="2 3">DSM 21501</strain>
    </source>
</reference>
<dbReference type="AlphaFoldDB" id="A0A7J5UJZ8"/>
<dbReference type="EMBL" id="WHJE01000222">
    <property type="protein sequence ID" value="KAE8762213.1"/>
    <property type="molecule type" value="Genomic_DNA"/>
</dbReference>
<name>A0A7J5UJZ8_9MICO</name>
<organism evidence="2 3">
    <name type="scientific">Georgenia thermotolerans</name>
    <dbReference type="NCBI Taxonomy" id="527326"/>
    <lineage>
        <taxon>Bacteria</taxon>
        <taxon>Bacillati</taxon>
        <taxon>Actinomycetota</taxon>
        <taxon>Actinomycetes</taxon>
        <taxon>Micrococcales</taxon>
        <taxon>Bogoriellaceae</taxon>
        <taxon>Georgenia</taxon>
    </lineage>
</organism>
<protein>
    <submittedName>
        <fullName evidence="2">tRNA 2-methylthio-N6-isopentenyl adenosine(37) hydroxylase MiaE-like protein</fullName>
    </submittedName>
</protein>
<evidence type="ECO:0000313" key="3">
    <source>
        <dbReference type="Proteomes" id="UP000451860"/>
    </source>
</evidence>
<comment type="caution">
    <text evidence="2">The sequence shown here is derived from an EMBL/GenBank/DDBJ whole genome shotgun (WGS) entry which is preliminary data.</text>
</comment>
<dbReference type="InterPro" id="IPR012347">
    <property type="entry name" value="Ferritin-like"/>
</dbReference>
<dbReference type="RefSeq" id="WP_152359914.1">
    <property type="nucleotide sequence ID" value="NZ_WHJE01000222.1"/>
</dbReference>
<dbReference type="OrthoDB" id="3728083at2"/>
<dbReference type="InterPro" id="IPR009078">
    <property type="entry name" value="Ferritin-like_SF"/>
</dbReference>
<keyword evidence="3" id="KW-1185">Reference proteome</keyword>